<accession>A0ABQ0S2R5</accession>
<protein>
    <submittedName>
        <fullName evidence="2">Uncharacterized protein</fullName>
    </submittedName>
</protein>
<reference evidence="2 3" key="1">
    <citation type="submission" date="2019-06" db="EMBL/GenBank/DDBJ databases">
        <title>Whole genome shotgun sequence of Pseudonocardia saturnea NBRC 14499.</title>
        <authorList>
            <person name="Hosoyama A."/>
            <person name="Uohara A."/>
            <person name="Ohji S."/>
            <person name="Ichikawa N."/>
        </authorList>
    </citation>
    <scope>NUCLEOTIDE SEQUENCE [LARGE SCALE GENOMIC DNA]</scope>
    <source>
        <strain evidence="2 3">NBRC 14499</strain>
    </source>
</reference>
<evidence type="ECO:0000313" key="2">
    <source>
        <dbReference type="EMBL" id="GEC27201.1"/>
    </source>
</evidence>
<feature type="region of interest" description="Disordered" evidence="1">
    <location>
        <begin position="1"/>
        <end position="22"/>
    </location>
</feature>
<evidence type="ECO:0000256" key="1">
    <source>
        <dbReference type="SAM" id="MobiDB-lite"/>
    </source>
</evidence>
<dbReference type="EMBL" id="BJNH01000050">
    <property type="protein sequence ID" value="GEC27201.1"/>
    <property type="molecule type" value="Genomic_DNA"/>
</dbReference>
<proteinExistence type="predicted"/>
<gene>
    <name evidence="2" type="ORF">PSA01_42300</name>
</gene>
<name>A0ABQ0S2R5_9PSEU</name>
<evidence type="ECO:0000313" key="3">
    <source>
        <dbReference type="Proteomes" id="UP000320693"/>
    </source>
</evidence>
<sequence length="131" mass="14696">MVGQGKSRSRQSHRNEVFSRPSPVDPDAVVVKFARILGNKISVVLWIANEKHCISRNFVECKTPKRPVQPTEFTAFTARPCAATVGQERGRPERPLGLVAVQVAHGVDDMDRTHIDGFRKDGLRRFYTVTP</sequence>
<comment type="caution">
    <text evidence="2">The sequence shown here is derived from an EMBL/GenBank/DDBJ whole genome shotgun (WGS) entry which is preliminary data.</text>
</comment>
<keyword evidence="3" id="KW-1185">Reference proteome</keyword>
<dbReference type="Proteomes" id="UP000320693">
    <property type="component" value="Unassembled WGS sequence"/>
</dbReference>
<organism evidence="2 3">
    <name type="scientific">Pseudonocardia saturnea</name>
    <dbReference type="NCBI Taxonomy" id="33909"/>
    <lineage>
        <taxon>Bacteria</taxon>
        <taxon>Bacillati</taxon>
        <taxon>Actinomycetota</taxon>
        <taxon>Actinomycetes</taxon>
        <taxon>Pseudonocardiales</taxon>
        <taxon>Pseudonocardiaceae</taxon>
        <taxon>Pseudonocardia</taxon>
    </lineage>
</organism>